<dbReference type="PANTHER" id="PTHR18964:SF173">
    <property type="entry name" value="GLUCOKINASE"/>
    <property type="match status" value="1"/>
</dbReference>
<feature type="region of interest" description="Disordered" evidence="2">
    <location>
        <begin position="1"/>
        <end position="39"/>
    </location>
</feature>
<dbReference type="InterPro" id="IPR000600">
    <property type="entry name" value="ROK"/>
</dbReference>
<feature type="domain" description="HTH marR-type" evidence="3">
    <location>
        <begin position="49"/>
        <end position="96"/>
    </location>
</feature>
<dbReference type="Pfam" id="PF00480">
    <property type="entry name" value="ROK"/>
    <property type="match status" value="1"/>
</dbReference>
<reference evidence="4 5" key="1">
    <citation type="submission" date="2024-09" db="EMBL/GenBank/DDBJ databases">
        <title>The Natural Products Discovery Center: Release of the First 8490 Sequenced Strains for Exploring Actinobacteria Biosynthetic Diversity.</title>
        <authorList>
            <person name="Kalkreuter E."/>
            <person name="Kautsar S.A."/>
            <person name="Yang D."/>
            <person name="Bader C.D."/>
            <person name="Teijaro C.N."/>
            <person name="Fluegel L."/>
            <person name="Davis C.M."/>
            <person name="Simpson J.R."/>
            <person name="Lauterbach L."/>
            <person name="Steele A.D."/>
            <person name="Gui C."/>
            <person name="Meng S."/>
            <person name="Li G."/>
            <person name="Viehrig K."/>
            <person name="Ye F."/>
            <person name="Su P."/>
            <person name="Kiefer A.F."/>
            <person name="Nichols A."/>
            <person name="Cepeda A.J."/>
            <person name="Yan W."/>
            <person name="Fan B."/>
            <person name="Jiang Y."/>
            <person name="Adhikari A."/>
            <person name="Zheng C.-J."/>
            <person name="Schuster L."/>
            <person name="Cowan T.M."/>
            <person name="Smanski M.J."/>
            <person name="Chevrette M.G."/>
            <person name="De Carvalho L.P.S."/>
            <person name="Shen B."/>
        </authorList>
    </citation>
    <scope>NUCLEOTIDE SEQUENCE [LARGE SCALE GENOMIC DNA]</scope>
    <source>
        <strain evidence="4 5">NPDC058753</strain>
    </source>
</reference>
<dbReference type="Gene3D" id="1.10.10.10">
    <property type="entry name" value="Winged helix-like DNA-binding domain superfamily/Winged helix DNA-binding domain"/>
    <property type="match status" value="1"/>
</dbReference>
<dbReference type="InterPro" id="IPR043129">
    <property type="entry name" value="ATPase_NBD"/>
</dbReference>
<evidence type="ECO:0000256" key="1">
    <source>
        <dbReference type="ARBA" id="ARBA00006479"/>
    </source>
</evidence>
<feature type="compositionally biased region" description="Pro residues" evidence="2">
    <location>
        <begin position="1"/>
        <end position="17"/>
    </location>
</feature>
<sequence length="399" mass="40694">MTTDPPAPPAPPAPSGTPAPASSSDAPDRSSAPGSSAPGALNLALLRDRNDAAVLRAVRAAGDGTSRVELAVRTGLTAQAISKITARLLADGLLTEAGRSHVAGRSGKPRTLLRLVPDARSALGAEIGRRELQLLRTDLTGAVVARARTPIDPDGEPGPILDRLAAMVRELTADTADTAATAATPGTGGGRVLGLGLACPGPLDTRDGILHQVTGMPRWHGLHLREAVQDRTGLPVLVEKNTTAGVLSRPGSDHRAFVYLGDGVGAGLVLGGRVQRGARTNAGEFGHQCLAPDGPPCACGARGCLEALCLAALRTGRTDRAAAALALGVANLVRLLDVEEVVLGGATLLADPEPYEAAIREALAARLPDPHWQHVTLTRATALAVPQGAAALALSRLFG</sequence>
<dbReference type="PROSITE" id="PS01125">
    <property type="entry name" value="ROK"/>
    <property type="match status" value="1"/>
</dbReference>
<dbReference type="InterPro" id="IPR036390">
    <property type="entry name" value="WH_DNA-bd_sf"/>
</dbReference>
<keyword evidence="5" id="KW-1185">Reference proteome</keyword>
<dbReference type="RefSeq" id="WP_380330354.1">
    <property type="nucleotide sequence ID" value="NZ_JBHYPW010000067.1"/>
</dbReference>
<organism evidence="4 5">
    <name type="scientific">Kitasatospora phosalacinea</name>
    <dbReference type="NCBI Taxonomy" id="2065"/>
    <lineage>
        <taxon>Bacteria</taxon>
        <taxon>Bacillati</taxon>
        <taxon>Actinomycetota</taxon>
        <taxon>Actinomycetes</taxon>
        <taxon>Kitasatosporales</taxon>
        <taxon>Streptomycetaceae</taxon>
        <taxon>Kitasatospora</taxon>
    </lineage>
</organism>
<evidence type="ECO:0000313" key="4">
    <source>
        <dbReference type="EMBL" id="MFE1356702.1"/>
    </source>
</evidence>
<dbReference type="InterPro" id="IPR049874">
    <property type="entry name" value="ROK_cs"/>
</dbReference>
<dbReference type="InterPro" id="IPR036388">
    <property type="entry name" value="WH-like_DNA-bd_sf"/>
</dbReference>
<dbReference type="InterPro" id="IPR000835">
    <property type="entry name" value="HTH_MarR-typ"/>
</dbReference>
<dbReference type="Proteomes" id="UP001599542">
    <property type="component" value="Unassembled WGS sequence"/>
</dbReference>
<dbReference type="EMBL" id="JBHYPX010000100">
    <property type="protein sequence ID" value="MFE1356702.1"/>
    <property type="molecule type" value="Genomic_DNA"/>
</dbReference>
<evidence type="ECO:0000313" key="5">
    <source>
        <dbReference type="Proteomes" id="UP001599542"/>
    </source>
</evidence>
<comment type="similarity">
    <text evidence="1">Belongs to the ROK (NagC/XylR) family.</text>
</comment>
<dbReference type="Gene3D" id="3.30.420.40">
    <property type="match status" value="3"/>
</dbReference>
<name>A0ABW6GVA0_9ACTN</name>
<comment type="caution">
    <text evidence="4">The sequence shown here is derived from an EMBL/GenBank/DDBJ whole genome shotgun (WGS) entry which is preliminary data.</text>
</comment>
<proteinExistence type="inferred from homology"/>
<feature type="compositionally biased region" description="Low complexity" evidence="2">
    <location>
        <begin position="18"/>
        <end position="39"/>
    </location>
</feature>
<dbReference type="SUPFAM" id="SSF46785">
    <property type="entry name" value="Winged helix' DNA-binding domain"/>
    <property type="match status" value="1"/>
</dbReference>
<dbReference type="PANTHER" id="PTHR18964">
    <property type="entry name" value="ROK (REPRESSOR, ORF, KINASE) FAMILY"/>
    <property type="match status" value="1"/>
</dbReference>
<evidence type="ECO:0000259" key="3">
    <source>
        <dbReference type="Pfam" id="PF12802"/>
    </source>
</evidence>
<protein>
    <submittedName>
        <fullName evidence="4">ROK family protein</fullName>
    </submittedName>
</protein>
<dbReference type="SUPFAM" id="SSF53067">
    <property type="entry name" value="Actin-like ATPase domain"/>
    <property type="match status" value="1"/>
</dbReference>
<gene>
    <name evidence="4" type="ORF">ACFW6T_32485</name>
</gene>
<dbReference type="Pfam" id="PF12802">
    <property type="entry name" value="MarR_2"/>
    <property type="match status" value="1"/>
</dbReference>
<accession>A0ABW6GVA0</accession>
<evidence type="ECO:0000256" key="2">
    <source>
        <dbReference type="SAM" id="MobiDB-lite"/>
    </source>
</evidence>